<sequence>MCKSQQEPLSPRYMKTWYPGMNDDEEMSDTECIDFVSVSPYVSDIEGDNRVSREENRDSISSSAHTPTPSTSGMVIRHKKKSMSNTHMQPV</sequence>
<accession>A0A7J7IS57</accession>
<dbReference type="EMBL" id="VXIV02003490">
    <property type="protein sequence ID" value="KAF6016665.1"/>
    <property type="molecule type" value="Genomic_DNA"/>
</dbReference>
<evidence type="ECO:0000256" key="1">
    <source>
        <dbReference type="SAM" id="MobiDB-lite"/>
    </source>
</evidence>
<comment type="caution">
    <text evidence="2">The sequence shown here is derived from an EMBL/GenBank/DDBJ whole genome shotgun (WGS) entry which is preliminary data.</text>
</comment>
<keyword evidence="3" id="KW-1185">Reference proteome</keyword>
<organism evidence="2 3">
    <name type="scientific">Bugula neritina</name>
    <name type="common">Brown bryozoan</name>
    <name type="synonym">Sertularia neritina</name>
    <dbReference type="NCBI Taxonomy" id="10212"/>
    <lineage>
        <taxon>Eukaryota</taxon>
        <taxon>Metazoa</taxon>
        <taxon>Spiralia</taxon>
        <taxon>Lophotrochozoa</taxon>
        <taxon>Bryozoa</taxon>
        <taxon>Gymnolaemata</taxon>
        <taxon>Cheilostomatida</taxon>
        <taxon>Flustrina</taxon>
        <taxon>Buguloidea</taxon>
        <taxon>Bugulidae</taxon>
        <taxon>Bugula</taxon>
    </lineage>
</organism>
<feature type="compositionally biased region" description="Low complexity" evidence="1">
    <location>
        <begin position="59"/>
        <end position="72"/>
    </location>
</feature>
<feature type="compositionally biased region" description="Basic and acidic residues" evidence="1">
    <location>
        <begin position="47"/>
        <end position="58"/>
    </location>
</feature>
<evidence type="ECO:0000313" key="3">
    <source>
        <dbReference type="Proteomes" id="UP000593567"/>
    </source>
</evidence>
<dbReference type="Proteomes" id="UP000593567">
    <property type="component" value="Unassembled WGS sequence"/>
</dbReference>
<evidence type="ECO:0000313" key="2">
    <source>
        <dbReference type="EMBL" id="KAF6016665.1"/>
    </source>
</evidence>
<protein>
    <submittedName>
        <fullName evidence="2">Uncharacterized protein</fullName>
    </submittedName>
</protein>
<proteinExistence type="predicted"/>
<feature type="region of interest" description="Disordered" evidence="1">
    <location>
        <begin position="45"/>
        <end position="91"/>
    </location>
</feature>
<reference evidence="2" key="1">
    <citation type="submission" date="2020-06" db="EMBL/GenBank/DDBJ databases">
        <title>Draft genome of Bugula neritina, a colonial animal packing powerful symbionts and potential medicines.</title>
        <authorList>
            <person name="Rayko M."/>
        </authorList>
    </citation>
    <scope>NUCLEOTIDE SEQUENCE [LARGE SCALE GENOMIC DNA]</scope>
    <source>
        <strain evidence="2">Kwan_BN1</strain>
    </source>
</reference>
<name>A0A7J7IS57_BUGNE</name>
<gene>
    <name evidence="2" type="ORF">EB796_025027</name>
</gene>
<dbReference type="AlphaFoldDB" id="A0A7J7IS57"/>